<dbReference type="EMBL" id="JACBKZ010000003">
    <property type="protein sequence ID" value="KAF5953639.1"/>
    <property type="molecule type" value="Genomic_DNA"/>
</dbReference>
<organism evidence="1 2">
    <name type="scientific">Camellia sinensis</name>
    <name type="common">Tea plant</name>
    <name type="synonym">Thea sinensis</name>
    <dbReference type="NCBI Taxonomy" id="4442"/>
    <lineage>
        <taxon>Eukaryota</taxon>
        <taxon>Viridiplantae</taxon>
        <taxon>Streptophyta</taxon>
        <taxon>Embryophyta</taxon>
        <taxon>Tracheophyta</taxon>
        <taxon>Spermatophyta</taxon>
        <taxon>Magnoliopsida</taxon>
        <taxon>eudicotyledons</taxon>
        <taxon>Gunneridae</taxon>
        <taxon>Pentapetalae</taxon>
        <taxon>asterids</taxon>
        <taxon>Ericales</taxon>
        <taxon>Theaceae</taxon>
        <taxon>Camellia</taxon>
    </lineage>
</organism>
<reference evidence="2" key="1">
    <citation type="journal article" date="2020" name="Nat. Commun.">
        <title>Genome assembly of wild tea tree DASZ reveals pedigree and selection history of tea varieties.</title>
        <authorList>
            <person name="Zhang W."/>
            <person name="Zhang Y."/>
            <person name="Qiu H."/>
            <person name="Guo Y."/>
            <person name="Wan H."/>
            <person name="Zhang X."/>
            <person name="Scossa F."/>
            <person name="Alseekh S."/>
            <person name="Zhang Q."/>
            <person name="Wang P."/>
            <person name="Xu L."/>
            <person name="Schmidt M.H."/>
            <person name="Jia X."/>
            <person name="Li D."/>
            <person name="Zhu A."/>
            <person name="Guo F."/>
            <person name="Chen W."/>
            <person name="Ni D."/>
            <person name="Usadel B."/>
            <person name="Fernie A.R."/>
            <person name="Wen W."/>
        </authorList>
    </citation>
    <scope>NUCLEOTIDE SEQUENCE [LARGE SCALE GENOMIC DNA]</scope>
    <source>
        <strain evidence="2">cv. G240</strain>
    </source>
</reference>
<keyword evidence="2" id="KW-1185">Reference proteome</keyword>
<dbReference type="Proteomes" id="UP000593564">
    <property type="component" value="Unassembled WGS sequence"/>
</dbReference>
<gene>
    <name evidence="1" type="ORF">HYC85_006495</name>
</gene>
<reference evidence="1 2" key="2">
    <citation type="submission" date="2020-07" db="EMBL/GenBank/DDBJ databases">
        <title>Genome assembly of wild tea tree DASZ reveals pedigree and selection history of tea varieties.</title>
        <authorList>
            <person name="Zhang W."/>
        </authorList>
    </citation>
    <scope>NUCLEOTIDE SEQUENCE [LARGE SCALE GENOMIC DNA]</scope>
    <source>
        <strain evidence="2">cv. G240</strain>
        <tissue evidence="1">Leaf</tissue>
    </source>
</reference>
<accession>A0A7J7HLN6</accession>
<evidence type="ECO:0000313" key="2">
    <source>
        <dbReference type="Proteomes" id="UP000593564"/>
    </source>
</evidence>
<dbReference type="AlphaFoldDB" id="A0A7J7HLN6"/>
<comment type="caution">
    <text evidence="1">The sequence shown here is derived from an EMBL/GenBank/DDBJ whole genome shotgun (WGS) entry which is preliminary data.</text>
</comment>
<sequence length="156" mass="17428">MGFRSDDKHCHFAELSSSNYHFVKLNPSLVDVWLCLGNCIWKKGDLPSAKKNYFTLALSKGPNKKVLCQLYMLERTMAQGKDLRNPDSLPKAMCPSSPKLPRLGNLGTIGEGHFVSNPARSIKDRPLLIMISRSRRITGRPTHIGGLPDEHNTMVV</sequence>
<dbReference type="InterPro" id="IPR011990">
    <property type="entry name" value="TPR-like_helical_dom_sf"/>
</dbReference>
<protein>
    <submittedName>
        <fullName evidence="1">Uncharacterized protein</fullName>
    </submittedName>
</protein>
<proteinExistence type="predicted"/>
<evidence type="ECO:0000313" key="1">
    <source>
        <dbReference type="EMBL" id="KAF5953639.1"/>
    </source>
</evidence>
<dbReference type="Gene3D" id="1.25.40.10">
    <property type="entry name" value="Tetratricopeptide repeat domain"/>
    <property type="match status" value="1"/>
</dbReference>
<name>A0A7J7HLN6_CAMSI</name>